<protein>
    <recommendedName>
        <fullName evidence="6">Velvet domain-containing protein</fullName>
    </recommendedName>
</protein>
<keyword evidence="4" id="KW-0539">Nucleus</keyword>
<feature type="compositionally biased region" description="Polar residues" evidence="5">
    <location>
        <begin position="11"/>
        <end position="22"/>
    </location>
</feature>
<dbReference type="EMBL" id="DF849623">
    <property type="protein sequence ID" value="GAT58271.1"/>
    <property type="molecule type" value="Genomic_DNA"/>
</dbReference>
<evidence type="ECO:0000256" key="4">
    <source>
        <dbReference type="ARBA" id="ARBA00023242"/>
    </source>
</evidence>
<dbReference type="Proteomes" id="UP000815677">
    <property type="component" value="Unassembled WGS sequence"/>
</dbReference>
<evidence type="ECO:0000256" key="3">
    <source>
        <dbReference type="ARBA" id="ARBA00023163"/>
    </source>
</evidence>
<sequence length="320" mass="35339">MYPGMDPWSSMARQQSQPQAGPSQRPLYNNPNASPNTNTNPAPNPAWYPSYHAQAPQPSGSASGPRSGPGPAVDSTTTSFIGRPVRFTEGRFAGETIFAELQEIQCPEYGRRFGSVDRRVLDDPPVVELRLYHVHDGGVPNGQYSVEVDDYENVALAGLLCMVDLFEIVSPRTDDTDAVLAVVDGHRITEAAKRTQYLFGTTFVEAYLVKIPDKEKKRLLFTFSDLAVRLEGQFLLRYRFFDVLSRPAGHPYPTVLAEHFGGVFTVYSTKSAPALKESTELTKALGRHSVPVNIRKKQRAPRRKVQSASPSFSDDSMGTS</sequence>
<feature type="region of interest" description="Disordered" evidence="5">
    <location>
        <begin position="292"/>
        <end position="320"/>
    </location>
</feature>
<dbReference type="Pfam" id="PF11754">
    <property type="entry name" value="Velvet"/>
    <property type="match status" value="1"/>
</dbReference>
<evidence type="ECO:0000256" key="2">
    <source>
        <dbReference type="ARBA" id="ARBA00023015"/>
    </source>
</evidence>
<accession>A0ABQ0M801</accession>
<evidence type="ECO:0000256" key="5">
    <source>
        <dbReference type="SAM" id="MobiDB-lite"/>
    </source>
</evidence>
<proteinExistence type="predicted"/>
<dbReference type="PANTHER" id="PTHR33572:SF3">
    <property type="entry name" value="VELVET COMPLEX SUBUNIT B"/>
    <property type="match status" value="1"/>
</dbReference>
<organism evidence="7 8">
    <name type="scientific">Mycena chlorophos</name>
    <name type="common">Agaric fungus</name>
    <name type="synonym">Agaricus chlorophos</name>
    <dbReference type="NCBI Taxonomy" id="658473"/>
    <lineage>
        <taxon>Eukaryota</taxon>
        <taxon>Fungi</taxon>
        <taxon>Dikarya</taxon>
        <taxon>Basidiomycota</taxon>
        <taxon>Agaricomycotina</taxon>
        <taxon>Agaricomycetes</taxon>
        <taxon>Agaricomycetidae</taxon>
        <taxon>Agaricales</taxon>
        <taxon>Marasmiineae</taxon>
        <taxon>Mycenaceae</taxon>
        <taxon>Mycena</taxon>
    </lineage>
</organism>
<name>A0ABQ0M801_MYCCL</name>
<dbReference type="Gene3D" id="2.60.40.3960">
    <property type="entry name" value="Velvet domain"/>
    <property type="match status" value="1"/>
</dbReference>
<keyword evidence="8" id="KW-1185">Reference proteome</keyword>
<evidence type="ECO:0000259" key="6">
    <source>
        <dbReference type="PROSITE" id="PS51821"/>
    </source>
</evidence>
<keyword evidence="3" id="KW-0804">Transcription</keyword>
<reference evidence="7" key="1">
    <citation type="submission" date="2014-09" db="EMBL/GenBank/DDBJ databases">
        <title>Genome sequence of the luminous mushroom Mycena chlorophos for searching fungal bioluminescence genes.</title>
        <authorList>
            <person name="Tanaka Y."/>
            <person name="Kasuga D."/>
            <person name="Oba Y."/>
            <person name="Hase S."/>
            <person name="Sato K."/>
            <person name="Oba Y."/>
            <person name="Sakakibara Y."/>
        </authorList>
    </citation>
    <scope>NUCLEOTIDE SEQUENCE</scope>
</reference>
<feature type="region of interest" description="Disordered" evidence="5">
    <location>
        <begin position="1"/>
        <end position="80"/>
    </location>
</feature>
<evidence type="ECO:0000313" key="8">
    <source>
        <dbReference type="Proteomes" id="UP000815677"/>
    </source>
</evidence>
<feature type="compositionally biased region" description="Low complexity" evidence="5">
    <location>
        <begin position="53"/>
        <end position="72"/>
    </location>
</feature>
<feature type="compositionally biased region" description="Basic residues" evidence="5">
    <location>
        <begin position="294"/>
        <end position="305"/>
    </location>
</feature>
<comment type="subcellular location">
    <subcellularLocation>
        <location evidence="1">Nucleus</location>
    </subcellularLocation>
</comment>
<feature type="domain" description="Velvet" evidence="6">
    <location>
        <begin position="94"/>
        <end position="295"/>
    </location>
</feature>
<dbReference type="PANTHER" id="PTHR33572">
    <property type="entry name" value="SPORE DEVELOPMENT REGULATOR VOSA"/>
    <property type="match status" value="1"/>
</dbReference>
<keyword evidence="2" id="KW-0805">Transcription regulation</keyword>
<dbReference type="InterPro" id="IPR037525">
    <property type="entry name" value="Velvet_dom"/>
</dbReference>
<gene>
    <name evidence="7" type="ORF">MCHLO_14720</name>
</gene>
<dbReference type="InterPro" id="IPR021740">
    <property type="entry name" value="Velvet"/>
</dbReference>
<dbReference type="InterPro" id="IPR038491">
    <property type="entry name" value="Velvet_dom_sf"/>
</dbReference>
<dbReference type="PROSITE" id="PS51821">
    <property type="entry name" value="VELVET"/>
    <property type="match status" value="1"/>
</dbReference>
<feature type="compositionally biased region" description="Low complexity" evidence="5">
    <location>
        <begin position="29"/>
        <end position="41"/>
    </location>
</feature>
<feature type="compositionally biased region" description="Polar residues" evidence="5">
    <location>
        <begin position="306"/>
        <end position="320"/>
    </location>
</feature>
<evidence type="ECO:0000313" key="7">
    <source>
        <dbReference type="EMBL" id="GAT58271.1"/>
    </source>
</evidence>
<evidence type="ECO:0000256" key="1">
    <source>
        <dbReference type="ARBA" id="ARBA00004123"/>
    </source>
</evidence>